<name>A0A1J4MWL5_9CRYT</name>
<evidence type="ECO:0000313" key="2">
    <source>
        <dbReference type="Proteomes" id="UP000186804"/>
    </source>
</evidence>
<evidence type="ECO:0000313" key="1">
    <source>
        <dbReference type="EMBL" id="OII77293.1"/>
    </source>
</evidence>
<dbReference type="EMBL" id="LRBS01000043">
    <property type="protein sequence ID" value="OII77293.1"/>
    <property type="molecule type" value="Genomic_DNA"/>
</dbReference>
<protein>
    <submittedName>
        <fullName evidence="1">Uncharacterized protein</fullName>
    </submittedName>
</protein>
<dbReference type="GeneID" id="92366187"/>
<dbReference type="RefSeq" id="XP_067069139.1">
    <property type="nucleotide sequence ID" value="XM_067212233.1"/>
</dbReference>
<dbReference type="OrthoDB" id="339835at2759"/>
<dbReference type="Proteomes" id="UP000186804">
    <property type="component" value="Unassembled WGS sequence"/>
</dbReference>
<keyword evidence="2" id="KW-1185">Reference proteome</keyword>
<reference evidence="1 2" key="1">
    <citation type="submission" date="2016-10" db="EMBL/GenBank/DDBJ databases">
        <title>Reductive evolution of mitochondrial metabolism and differential evolution of invasion-related proteins in Cryptosporidium.</title>
        <authorList>
            <person name="Liu S."/>
            <person name="Roellig D.M."/>
            <person name="Guo Y."/>
            <person name="Li N."/>
            <person name="Frace M.A."/>
            <person name="Tang K."/>
            <person name="Zhang L."/>
            <person name="Feng Y."/>
            <person name="Xiao L."/>
        </authorList>
    </citation>
    <scope>NUCLEOTIDE SEQUENCE [LARGE SCALE GENOMIC DNA]</scope>
    <source>
        <strain evidence="1">30847</strain>
    </source>
</reference>
<dbReference type="VEuPathDB" id="CryptoDB:cand_020030"/>
<dbReference type="AlphaFoldDB" id="A0A1J4MWL5"/>
<organism evidence="1 2">
    <name type="scientific">Cryptosporidium andersoni</name>
    <dbReference type="NCBI Taxonomy" id="117008"/>
    <lineage>
        <taxon>Eukaryota</taxon>
        <taxon>Sar</taxon>
        <taxon>Alveolata</taxon>
        <taxon>Apicomplexa</taxon>
        <taxon>Conoidasida</taxon>
        <taxon>Coccidia</taxon>
        <taxon>Eucoccidiorida</taxon>
        <taxon>Eimeriorina</taxon>
        <taxon>Cryptosporidiidae</taxon>
        <taxon>Cryptosporidium</taxon>
    </lineage>
</organism>
<comment type="caution">
    <text evidence="1">The sequence shown here is derived from an EMBL/GenBank/DDBJ whole genome shotgun (WGS) entry which is preliminary data.</text>
</comment>
<dbReference type="InterPro" id="IPR036885">
    <property type="entry name" value="SWIB_MDM2_dom_sf"/>
</dbReference>
<dbReference type="SUPFAM" id="SSF47592">
    <property type="entry name" value="SWIB/MDM2 domain"/>
    <property type="match status" value="1"/>
</dbReference>
<sequence length="313" mass="35663">MEDDYKSSSLENMMQEYEKVDVVTSILERALPNQTLKLVNNLELNPNITNRSIAPTNGEIQTLKKKKQSSSKDKAFTIKTILDKHVTPIWLTNEAPRKLIPTLENLENQLEIIISRANLNDLTLRKLYGILSLSYNVNMTSSNVPNIEPVVRKIVMTLKSSQTANSTQNQTEKRRYKRIKEKRVLINSLAEFMDGDKTASLMSCAIKIKHYCEENHLSHPSNAKLFLIDETLRKFIPNRDSIGKQVNSIFAVLKQSNVEIIDENSSVYMQNVGSEDHLGELSSLATKKRRKDVQETIYGSEVNEPDNINIKLD</sequence>
<accession>A0A1J4MWL5</accession>
<gene>
    <name evidence="1" type="ORF">cand_020030</name>
</gene>
<proteinExistence type="predicted"/>